<reference evidence="1 2" key="1">
    <citation type="submission" date="2020-06" db="EMBL/GenBank/DDBJ databases">
        <authorList>
            <person name="Li R."/>
            <person name="Bekaert M."/>
        </authorList>
    </citation>
    <scope>NUCLEOTIDE SEQUENCE [LARGE SCALE GENOMIC DNA]</scope>
    <source>
        <strain evidence="2">wild</strain>
    </source>
</reference>
<accession>A0A6J8EG44</accession>
<dbReference type="EMBL" id="CACVKT020008964">
    <property type="protein sequence ID" value="CAC5418946.1"/>
    <property type="molecule type" value="Genomic_DNA"/>
</dbReference>
<evidence type="ECO:0000313" key="1">
    <source>
        <dbReference type="EMBL" id="CAC5418946.1"/>
    </source>
</evidence>
<proteinExistence type="predicted"/>
<name>A0A6J8EG44_MYTCO</name>
<sequence length="232" mass="26905">MMEMKATLEKLNRALHILNNGKYPPFRNQLNLAWDDVSKSTKAFYTKLSSEIIDLVLNYNVPGQVDKVFSSVVYKRKTDETQSMLQLDVMTEALIKAYLYPNNHQIRLQILSLFAHKFTKQKTHDFNSWLNVQKLMLPESMKILKNQAKCSTLQEYMRMCLSQPQLMHFVESISSPMYYQAVGYGSITLQLSSGLEMTIPKVMRNIITSNVILHALRIRVLNHSVDQYYLTS</sequence>
<protein>
    <submittedName>
        <fullName evidence="1">Uncharacterized protein</fullName>
    </submittedName>
</protein>
<evidence type="ECO:0000313" key="2">
    <source>
        <dbReference type="Proteomes" id="UP000507470"/>
    </source>
</evidence>
<organism evidence="1 2">
    <name type="scientific">Mytilus coruscus</name>
    <name type="common">Sea mussel</name>
    <dbReference type="NCBI Taxonomy" id="42192"/>
    <lineage>
        <taxon>Eukaryota</taxon>
        <taxon>Metazoa</taxon>
        <taxon>Spiralia</taxon>
        <taxon>Lophotrochozoa</taxon>
        <taxon>Mollusca</taxon>
        <taxon>Bivalvia</taxon>
        <taxon>Autobranchia</taxon>
        <taxon>Pteriomorphia</taxon>
        <taxon>Mytilida</taxon>
        <taxon>Mytiloidea</taxon>
        <taxon>Mytilidae</taxon>
        <taxon>Mytilinae</taxon>
        <taxon>Mytilus</taxon>
    </lineage>
</organism>
<dbReference type="AlphaFoldDB" id="A0A6J8EG44"/>
<gene>
    <name evidence="1" type="ORF">MCOR_51338</name>
</gene>
<dbReference type="Proteomes" id="UP000507470">
    <property type="component" value="Unassembled WGS sequence"/>
</dbReference>
<keyword evidence="2" id="KW-1185">Reference proteome</keyword>